<feature type="signal peptide" evidence="2">
    <location>
        <begin position="1"/>
        <end position="37"/>
    </location>
</feature>
<reference evidence="3" key="1">
    <citation type="submission" date="2021-01" db="EMBL/GenBank/DDBJ databases">
        <authorList>
            <person name="Corre E."/>
            <person name="Pelletier E."/>
            <person name="Niang G."/>
            <person name="Scheremetjew M."/>
            <person name="Finn R."/>
            <person name="Kale V."/>
            <person name="Holt S."/>
            <person name="Cochrane G."/>
            <person name="Meng A."/>
            <person name="Brown T."/>
            <person name="Cohen L."/>
        </authorList>
    </citation>
    <scope>NUCLEOTIDE SEQUENCE</scope>
    <source>
        <strain evidence="3">PLY182g</strain>
    </source>
</reference>
<accession>A0A7S0L910</accession>
<feature type="transmembrane region" description="Helical" evidence="1">
    <location>
        <begin position="61"/>
        <end position="84"/>
    </location>
</feature>
<organism evidence="3">
    <name type="scientific">Coccolithus braarudii</name>
    <dbReference type="NCBI Taxonomy" id="221442"/>
    <lineage>
        <taxon>Eukaryota</taxon>
        <taxon>Haptista</taxon>
        <taxon>Haptophyta</taxon>
        <taxon>Prymnesiophyceae</taxon>
        <taxon>Coccolithales</taxon>
        <taxon>Coccolithaceae</taxon>
        <taxon>Coccolithus</taxon>
    </lineage>
</organism>
<keyword evidence="2" id="KW-0732">Signal</keyword>
<protein>
    <submittedName>
        <fullName evidence="3">Uncharacterized protein</fullName>
    </submittedName>
</protein>
<dbReference type="EMBL" id="HBEY01019173">
    <property type="protein sequence ID" value="CAD8605868.1"/>
    <property type="molecule type" value="Transcribed_RNA"/>
</dbReference>
<sequence length="193" mass="21534">MGRLTNVVLRKGMLEFGALATCFLLRLLCWFFDLVAAGSFSSCEEHCSFPDPPANTCHGMLLSIATFNGFVIACLLLILWVRWFDEDRAHRESRCVAYSLVHASLLLKVVDFALPIGTAAHCRTDLVLTSGTHQTNATQCGYPTCLLGNFWSLYFLYATFKSVSGLVDLATTTRVSYQKVGDWYGRGTRRTRV</sequence>
<dbReference type="AlphaFoldDB" id="A0A7S0L910"/>
<keyword evidence="1" id="KW-0472">Membrane</keyword>
<evidence type="ECO:0000313" key="3">
    <source>
        <dbReference type="EMBL" id="CAD8605868.1"/>
    </source>
</evidence>
<feature type="chain" id="PRO_5031261588" evidence="2">
    <location>
        <begin position="38"/>
        <end position="193"/>
    </location>
</feature>
<proteinExistence type="predicted"/>
<gene>
    <name evidence="3" type="ORF">CPEL01642_LOCUS9203</name>
</gene>
<evidence type="ECO:0000256" key="1">
    <source>
        <dbReference type="SAM" id="Phobius"/>
    </source>
</evidence>
<evidence type="ECO:0000256" key="2">
    <source>
        <dbReference type="SAM" id="SignalP"/>
    </source>
</evidence>
<keyword evidence="1" id="KW-0812">Transmembrane</keyword>
<keyword evidence="1" id="KW-1133">Transmembrane helix</keyword>
<name>A0A7S0L910_9EUKA</name>